<dbReference type="InParanoid" id="A7RN16"/>
<proteinExistence type="predicted"/>
<dbReference type="AlphaFoldDB" id="A7RN16"/>
<dbReference type="GO" id="GO:0006364">
    <property type="term" value="P:rRNA processing"/>
    <property type="evidence" value="ECO:0007669"/>
    <property type="project" value="InterPro"/>
</dbReference>
<dbReference type="EMBL" id="DS469521">
    <property type="protein sequence ID" value="EDO47194.1"/>
    <property type="molecule type" value="Genomic_DNA"/>
</dbReference>
<organism evidence="1 2">
    <name type="scientific">Nematostella vectensis</name>
    <name type="common">Starlet sea anemone</name>
    <dbReference type="NCBI Taxonomy" id="45351"/>
    <lineage>
        <taxon>Eukaryota</taxon>
        <taxon>Metazoa</taxon>
        <taxon>Cnidaria</taxon>
        <taxon>Anthozoa</taxon>
        <taxon>Hexacorallia</taxon>
        <taxon>Actiniaria</taxon>
        <taxon>Edwardsiidae</taxon>
        <taxon>Nematostella</taxon>
    </lineage>
</organism>
<accession>A7RN16</accession>
<dbReference type="InterPro" id="IPR033265">
    <property type="entry name" value="GEMIN4"/>
</dbReference>
<evidence type="ECO:0000313" key="1">
    <source>
        <dbReference type="EMBL" id="EDO47194.1"/>
    </source>
</evidence>
<protein>
    <submittedName>
        <fullName evidence="1">Uncharacterized protein</fullName>
    </submittedName>
</protein>
<reference evidence="1 2" key="1">
    <citation type="journal article" date="2007" name="Science">
        <title>Sea anemone genome reveals ancestral eumetazoan gene repertoire and genomic organization.</title>
        <authorList>
            <person name="Putnam N.H."/>
            <person name="Srivastava M."/>
            <person name="Hellsten U."/>
            <person name="Dirks B."/>
            <person name="Chapman J."/>
            <person name="Salamov A."/>
            <person name="Terry A."/>
            <person name="Shapiro H."/>
            <person name="Lindquist E."/>
            <person name="Kapitonov V.V."/>
            <person name="Jurka J."/>
            <person name="Genikhovich G."/>
            <person name="Grigoriev I.V."/>
            <person name="Lucas S.M."/>
            <person name="Steele R.E."/>
            <person name="Finnerty J.R."/>
            <person name="Technau U."/>
            <person name="Martindale M.Q."/>
            <person name="Rokhsar D.S."/>
        </authorList>
    </citation>
    <scope>NUCLEOTIDE SEQUENCE [LARGE SCALE GENOMIC DNA]</scope>
    <source>
        <strain evidence="2">CH2 X CH6</strain>
    </source>
</reference>
<dbReference type="GO" id="GO:0000387">
    <property type="term" value="P:spliceosomal snRNP assembly"/>
    <property type="evidence" value="ECO:0007669"/>
    <property type="project" value="InterPro"/>
</dbReference>
<keyword evidence="2" id="KW-1185">Reference proteome</keyword>
<dbReference type="HOGENOM" id="CLU_307643_0_0_1"/>
<dbReference type="PANTHER" id="PTHR15571:SF2">
    <property type="entry name" value="GEM-ASSOCIATED PROTEIN 4"/>
    <property type="match status" value="1"/>
</dbReference>
<name>A7RN16_NEMVE</name>
<evidence type="ECO:0000313" key="2">
    <source>
        <dbReference type="Proteomes" id="UP000001593"/>
    </source>
</evidence>
<dbReference type="PANTHER" id="PTHR15571">
    <property type="entry name" value="GEM-ASSOCIATED PROTEIN 4"/>
    <property type="match status" value="1"/>
</dbReference>
<dbReference type="GO" id="GO:0032797">
    <property type="term" value="C:SMN complex"/>
    <property type="evidence" value="ECO:0007669"/>
    <property type="project" value="InterPro"/>
</dbReference>
<dbReference type="Proteomes" id="UP000001593">
    <property type="component" value="Unassembled WGS sequence"/>
</dbReference>
<sequence length="961" mass="108127">MKYCPETVLVQSAFVFASRKQDLAKVSRGCTSQIRDVIANTVNEVSNGLSYNGSKRTLLPAELSALHFKLHAWIYSIWKSQYGIPCSRYFSEFPQLPSYNTACYVAVVKAVHWENLMIESLLSCPKYHHTICLQEIVSTIIQEPDQEDFKLFTELFKIFLSASTINITIVDSDDGDDNCENGDSVVDDREPYSTAIILLNALKTMRKKIECPGLQMDIVISIIELISNLVFGSNVKGENDTAKSSINIPGNFEKIGFLDNFPSSEQIKKMGLDELSNLHSRICFDVGLQETREVSNISEERATKSPKVVMPALTKKAKVMVITLLELLYELFTKVWSETFHWSASCHGDECIHEMASHSLHPLHQWIIRLVTSLHRLKKVNVCDDVMGLLLRGLGAYVEQFATSLDKEVIAGVSSCSCDLNEGCMEEFTENPDQFLDAVWRVWEHLEGYESSMDWLLTAEEFYSEREWLDCIKTCALDICNKQHAIMMIDILCLHWQLIDSCNGDTAISFNIYEDIRDVFKKLFNQLPEADKAELIEYTYSMSMSLARDLQLISVLIHPLHIDTDTKRLQSEIRVTFNRLVDDEEFTRTLNAIASLALVSPKLVLSSAMMTAIQYGRVQIIGKKIGWNSPPKIPPKIKTRLMKQGFVLFNSQTKTLIAFDLNVEVRTPINFPPNTLNTGSPIRACAMPYLGRHDNKNGISSSTALLLLKSSLESIQPDMAAYGSFLQLDLIPIILYLSKMLHGCKISLNYVGTSVMIMDVLFFIAHEDPILALFECVSVSYSIAQQIGEALQEKALPECCSVEGLTYCLVKVMSHYSVGEVQRAVTTCNLMLQQATPRVPVSTTLSHILRDVVIRVASQYCSAWATPGIVGHVIKHYVSIVKDLCAKAVSDQQEKDDILGLVIQGTCQVMHHLHDDVAHPLFVLLLDLVTMVTPMIDIHDSVARIPQEVYRDTILQKLKML</sequence>
<dbReference type="STRING" id="45351.A7RN16"/>
<dbReference type="OMA" id="VEEWISC"/>
<gene>
    <name evidence="1" type="ORF">NEMVEDRAFT_v1g239501</name>
</gene>